<keyword evidence="1" id="KW-0812">Transmembrane</keyword>
<dbReference type="AlphaFoldDB" id="A0A5E7CPI7"/>
<dbReference type="RefSeq" id="WP_150804492.1">
    <property type="nucleotide sequence ID" value="NZ_CABVHY010000014.1"/>
</dbReference>
<dbReference type="EMBL" id="CABVHY010000014">
    <property type="protein sequence ID" value="VVO06847.1"/>
    <property type="molecule type" value="Genomic_DNA"/>
</dbReference>
<gene>
    <name evidence="3" type="primary">ytfF_1</name>
    <name evidence="3" type="ORF">PS723_03094</name>
</gene>
<keyword evidence="1" id="KW-0472">Membrane</keyword>
<proteinExistence type="predicted"/>
<feature type="transmembrane region" description="Helical" evidence="1">
    <location>
        <begin position="292"/>
        <end position="310"/>
    </location>
</feature>
<dbReference type="GO" id="GO:0016020">
    <property type="term" value="C:membrane"/>
    <property type="evidence" value="ECO:0007669"/>
    <property type="project" value="InterPro"/>
</dbReference>
<dbReference type="Pfam" id="PF00892">
    <property type="entry name" value="EamA"/>
    <property type="match status" value="1"/>
</dbReference>
<keyword evidence="1" id="KW-1133">Transmembrane helix</keyword>
<dbReference type="OrthoDB" id="7216522at2"/>
<feature type="transmembrane region" description="Helical" evidence="1">
    <location>
        <begin position="267"/>
        <end position="286"/>
    </location>
</feature>
<feature type="domain" description="EamA" evidence="2">
    <location>
        <begin position="159"/>
        <end position="306"/>
    </location>
</feature>
<feature type="transmembrane region" description="Helical" evidence="1">
    <location>
        <begin position="128"/>
        <end position="147"/>
    </location>
</feature>
<evidence type="ECO:0000313" key="3">
    <source>
        <dbReference type="EMBL" id="VVO06847.1"/>
    </source>
</evidence>
<evidence type="ECO:0000259" key="2">
    <source>
        <dbReference type="Pfam" id="PF00892"/>
    </source>
</evidence>
<feature type="transmembrane region" description="Helical" evidence="1">
    <location>
        <begin position="37"/>
        <end position="59"/>
    </location>
</feature>
<feature type="transmembrane region" description="Helical" evidence="1">
    <location>
        <begin position="153"/>
        <end position="178"/>
    </location>
</feature>
<sequence>MTTSTSNTAIGVALAIFATLSWALNFIAPYVTGGYSIYDLMALRFLFAGVLGVLIVGVYRAQVRLLRADQWLRALGLGAMGYLGYSTCIAAGVIIAGPLLTPALIGMVPVLLALLGNARSKTLAWRRLATPLAFLVSGLLLTNLSAINQPGVSAGSFLTGLIFSLLAVVLWIVFSLLNQTELEKLPPSTTAAWTGLMMTGGAIGTLGLLPLGLALEVFKLPSLGFDFASAGHLYAWALLIAVLCSLIGAWAWNLASRYLPMVLSGQLIALESLFATLLGLIFHGRLPTLMEALGLVAVLTGAVLAVRVILAPLGSRVVRLKTESSADLRKN</sequence>
<evidence type="ECO:0000313" key="4">
    <source>
        <dbReference type="Proteomes" id="UP000379480"/>
    </source>
</evidence>
<feature type="transmembrane region" description="Helical" evidence="1">
    <location>
        <begin position="12"/>
        <end position="31"/>
    </location>
</feature>
<feature type="transmembrane region" description="Helical" evidence="1">
    <location>
        <begin position="71"/>
        <end position="93"/>
    </location>
</feature>
<dbReference type="InterPro" id="IPR000620">
    <property type="entry name" value="EamA_dom"/>
</dbReference>
<dbReference type="InterPro" id="IPR037185">
    <property type="entry name" value="EmrE-like"/>
</dbReference>
<dbReference type="SUPFAM" id="SSF103481">
    <property type="entry name" value="Multidrug resistance efflux transporter EmrE"/>
    <property type="match status" value="1"/>
</dbReference>
<feature type="transmembrane region" description="Helical" evidence="1">
    <location>
        <begin position="190"/>
        <end position="213"/>
    </location>
</feature>
<organism evidence="3 4">
    <name type="scientific">Pseudomonas fluorescens</name>
    <dbReference type="NCBI Taxonomy" id="294"/>
    <lineage>
        <taxon>Bacteria</taxon>
        <taxon>Pseudomonadati</taxon>
        <taxon>Pseudomonadota</taxon>
        <taxon>Gammaproteobacteria</taxon>
        <taxon>Pseudomonadales</taxon>
        <taxon>Pseudomonadaceae</taxon>
        <taxon>Pseudomonas</taxon>
    </lineage>
</organism>
<dbReference type="Proteomes" id="UP000379480">
    <property type="component" value="Unassembled WGS sequence"/>
</dbReference>
<accession>A0A5E7CPI7</accession>
<evidence type="ECO:0000256" key="1">
    <source>
        <dbReference type="SAM" id="Phobius"/>
    </source>
</evidence>
<name>A0A5E7CPI7_PSEFL</name>
<feature type="transmembrane region" description="Helical" evidence="1">
    <location>
        <begin position="99"/>
        <end position="116"/>
    </location>
</feature>
<protein>
    <submittedName>
        <fullName evidence="3">Inner membrane protein YtfF</fullName>
    </submittedName>
</protein>
<feature type="transmembrane region" description="Helical" evidence="1">
    <location>
        <begin position="233"/>
        <end position="255"/>
    </location>
</feature>
<reference evidence="3 4" key="1">
    <citation type="submission" date="2019-09" db="EMBL/GenBank/DDBJ databases">
        <authorList>
            <person name="Chandra G."/>
            <person name="Truman W A."/>
        </authorList>
    </citation>
    <scope>NUCLEOTIDE SEQUENCE [LARGE SCALE GENOMIC DNA]</scope>
    <source>
        <strain evidence="3">PS723</strain>
    </source>
</reference>